<keyword evidence="1" id="KW-0472">Membrane</keyword>
<dbReference type="eggNOG" id="arCOG03056">
    <property type="taxonomic scope" value="Archaea"/>
</dbReference>
<evidence type="ECO:0000313" key="3">
    <source>
        <dbReference type="EMBL" id="AFZ70850.1"/>
    </source>
</evidence>
<evidence type="ECO:0000259" key="2">
    <source>
        <dbReference type="SMART" id="SM00014"/>
    </source>
</evidence>
<keyword evidence="4" id="KW-1185">Reference proteome</keyword>
<dbReference type="Pfam" id="PF01569">
    <property type="entry name" value="PAP2"/>
    <property type="match status" value="1"/>
</dbReference>
<dbReference type="AlphaFoldDB" id="L0ACR7"/>
<name>L0ACR7_CALLD</name>
<proteinExistence type="predicted"/>
<organism evidence="3 4">
    <name type="scientific">Caldisphaera lagunensis (strain DSM 15908 / JCM 11604 / ANMR 0165 / IC-154)</name>
    <dbReference type="NCBI Taxonomy" id="1056495"/>
    <lineage>
        <taxon>Archaea</taxon>
        <taxon>Thermoproteota</taxon>
        <taxon>Thermoprotei</taxon>
        <taxon>Acidilobales</taxon>
        <taxon>Caldisphaeraceae</taxon>
        <taxon>Caldisphaera</taxon>
    </lineage>
</organism>
<dbReference type="Proteomes" id="UP000010469">
    <property type="component" value="Chromosome"/>
</dbReference>
<dbReference type="KEGG" id="clg:Calag_1128"/>
<dbReference type="InParanoid" id="L0ACR7"/>
<dbReference type="InterPro" id="IPR036938">
    <property type="entry name" value="PAP2/HPO_sf"/>
</dbReference>
<feature type="transmembrane region" description="Helical" evidence="1">
    <location>
        <begin position="82"/>
        <end position="106"/>
    </location>
</feature>
<dbReference type="PANTHER" id="PTHR14969:SF13">
    <property type="entry name" value="AT30094P"/>
    <property type="match status" value="1"/>
</dbReference>
<dbReference type="InterPro" id="IPR000326">
    <property type="entry name" value="PAP2/HPO"/>
</dbReference>
<accession>L0ACR7</accession>
<feature type="domain" description="Phosphatidic acid phosphatase type 2/haloperoxidase" evidence="2">
    <location>
        <begin position="82"/>
        <end position="197"/>
    </location>
</feature>
<dbReference type="SMART" id="SM00014">
    <property type="entry name" value="acidPPc"/>
    <property type="match status" value="1"/>
</dbReference>
<feature type="transmembrane region" description="Helical" evidence="1">
    <location>
        <begin position="158"/>
        <end position="176"/>
    </location>
</feature>
<dbReference type="EMBL" id="CP003378">
    <property type="protein sequence ID" value="AFZ70850.1"/>
    <property type="molecule type" value="Genomic_DNA"/>
</dbReference>
<feature type="transmembrane region" description="Helical" evidence="1">
    <location>
        <begin position="126"/>
        <end position="146"/>
    </location>
</feature>
<dbReference type="Gene3D" id="1.20.144.10">
    <property type="entry name" value="Phosphatidic acid phosphatase type 2/haloperoxidase"/>
    <property type="match status" value="1"/>
</dbReference>
<feature type="transmembrane region" description="Helical" evidence="1">
    <location>
        <begin position="47"/>
        <end position="70"/>
    </location>
</feature>
<evidence type="ECO:0000313" key="4">
    <source>
        <dbReference type="Proteomes" id="UP000010469"/>
    </source>
</evidence>
<evidence type="ECO:0000256" key="1">
    <source>
        <dbReference type="SAM" id="Phobius"/>
    </source>
</evidence>
<dbReference type="PANTHER" id="PTHR14969">
    <property type="entry name" value="SPHINGOSINE-1-PHOSPHATE PHOSPHOHYDROLASE"/>
    <property type="match status" value="1"/>
</dbReference>
<dbReference type="GO" id="GO:0042392">
    <property type="term" value="F:sphingosine-1-phosphate phosphatase activity"/>
    <property type="evidence" value="ECO:0007669"/>
    <property type="project" value="TreeGrafter"/>
</dbReference>
<feature type="transmembrane region" description="Helical" evidence="1">
    <location>
        <begin position="182"/>
        <end position="203"/>
    </location>
</feature>
<keyword evidence="1" id="KW-1133">Transmembrane helix</keyword>
<dbReference type="CDD" id="cd01610">
    <property type="entry name" value="PAP2_like"/>
    <property type="match status" value="1"/>
</dbReference>
<keyword evidence="1" id="KW-0812">Transmembrane</keyword>
<reference evidence="4" key="1">
    <citation type="submission" date="2012-03" db="EMBL/GenBank/DDBJ databases">
        <title>Complete genome of Caldisphaera lagunensis DSM 15908.</title>
        <authorList>
            <person name="Lucas S."/>
            <person name="Copeland A."/>
            <person name="Lapidus A."/>
            <person name="Glavina del Rio T."/>
            <person name="Dalin E."/>
            <person name="Tice H."/>
            <person name="Bruce D."/>
            <person name="Goodwin L."/>
            <person name="Pitluck S."/>
            <person name="Peters L."/>
            <person name="Mikhailova N."/>
            <person name="Teshima H."/>
            <person name="Kyrpides N."/>
            <person name="Mavromatis K."/>
            <person name="Ivanova N."/>
            <person name="Brettin T."/>
            <person name="Detter J.C."/>
            <person name="Han C."/>
            <person name="Larimer F."/>
            <person name="Land M."/>
            <person name="Hauser L."/>
            <person name="Markowitz V."/>
            <person name="Cheng J.-F."/>
            <person name="Hugenholtz P."/>
            <person name="Woyke T."/>
            <person name="Wu D."/>
            <person name="Spring S."/>
            <person name="Schroeder M."/>
            <person name="Brambilla E."/>
            <person name="Klenk H.-P."/>
            <person name="Eisen J.A."/>
        </authorList>
    </citation>
    <scope>NUCLEOTIDE SEQUENCE [LARGE SCALE GENOMIC DNA]</scope>
    <source>
        <strain evidence="4">DSM 15908 / JCM 11604 / IC-154</strain>
    </source>
</reference>
<dbReference type="STRING" id="1056495.Calag_1128"/>
<sequence>MIKMKNSQKLIIATLILIVMIILEELKAFNGINTYFLSHINLKNNLLIKFITDTASLEAFIVYMVILYFGQAILRKNVTKNVVSFIIAIIISMIATLLIKAFTMIPRPYEIQPHWSLLKSLINADYFSFPSGHTVRVSVLAFYITYIFDTTKKGKLKYLSWIYALIIMYTRLALQVHFFSDLLAGVVVGIWSSLLVIYFENVWRKIYDFIFKKIKILNIN</sequence>
<dbReference type="HOGENOM" id="CLU_111005_0_0_2"/>
<dbReference type="SUPFAM" id="SSF48317">
    <property type="entry name" value="Acid phosphatase/Vanadium-dependent haloperoxidase"/>
    <property type="match status" value="1"/>
</dbReference>
<protein>
    <submittedName>
        <fullName evidence="3">Membrane-associated phospholipid phosphatase</fullName>
    </submittedName>
</protein>
<gene>
    <name evidence="3" type="ordered locus">Calag_1128</name>
</gene>